<dbReference type="PANTHER" id="PTHR13932">
    <property type="entry name" value="COPROPORPHYRINIGEN III OXIDASE"/>
    <property type="match status" value="1"/>
</dbReference>
<dbReference type="AlphaFoldDB" id="A0A090AMC0"/>
<dbReference type="Pfam" id="PF06969">
    <property type="entry name" value="HemN_C"/>
    <property type="match status" value="1"/>
</dbReference>
<dbReference type="SFLD" id="SFLDG01065">
    <property type="entry name" value="anaerobic_coproporphyrinogen-I"/>
    <property type="match status" value="1"/>
</dbReference>
<gene>
    <name evidence="4" type="ORF">THII_2800</name>
</gene>
<dbReference type="EMBL" id="AP014633">
    <property type="protein sequence ID" value="BAP57097.1"/>
    <property type="molecule type" value="Genomic_DNA"/>
</dbReference>
<dbReference type="NCBIfam" id="TIGR00539">
    <property type="entry name" value="hemN_rel"/>
    <property type="match status" value="1"/>
</dbReference>
<dbReference type="SFLD" id="SFLDS00029">
    <property type="entry name" value="Radical_SAM"/>
    <property type="match status" value="1"/>
</dbReference>
<keyword evidence="2" id="KW-0143">Chaperone</keyword>
<dbReference type="PANTHER" id="PTHR13932:SF5">
    <property type="entry name" value="RADICAL S-ADENOSYL METHIONINE DOMAIN-CONTAINING PROTEIN 1, MITOCHONDRIAL"/>
    <property type="match status" value="1"/>
</dbReference>
<keyword evidence="2" id="KW-0349">Heme</keyword>
<dbReference type="Proteomes" id="UP000031623">
    <property type="component" value="Chromosome"/>
</dbReference>
<dbReference type="SMART" id="SM00729">
    <property type="entry name" value="Elp3"/>
    <property type="match status" value="1"/>
</dbReference>
<dbReference type="InterPro" id="IPR006638">
    <property type="entry name" value="Elp3/MiaA/NifB-like_rSAM"/>
</dbReference>
<reference evidence="4" key="1">
    <citation type="journal article" date="2014" name="ISME J.">
        <title>Ecophysiology of Thioploca ingrica as revealed by the complete genome sequence supplemented with proteomic evidence.</title>
        <authorList>
            <person name="Kojima H."/>
            <person name="Ogura Y."/>
            <person name="Yamamoto N."/>
            <person name="Togashi T."/>
            <person name="Mori H."/>
            <person name="Watanabe T."/>
            <person name="Nemoto F."/>
            <person name="Kurokawa K."/>
            <person name="Hayashi T."/>
            <person name="Fukui M."/>
        </authorList>
    </citation>
    <scope>NUCLEOTIDE SEQUENCE [LARGE SCALE GENOMIC DNA]</scope>
</reference>
<dbReference type="STRING" id="40754.THII_2800"/>
<keyword evidence="5" id="KW-1185">Reference proteome</keyword>
<organism evidence="4 5">
    <name type="scientific">Thioploca ingrica</name>
    <dbReference type="NCBI Taxonomy" id="40754"/>
    <lineage>
        <taxon>Bacteria</taxon>
        <taxon>Pseudomonadati</taxon>
        <taxon>Pseudomonadota</taxon>
        <taxon>Gammaproteobacteria</taxon>
        <taxon>Thiotrichales</taxon>
        <taxon>Thiotrichaceae</taxon>
        <taxon>Thioploca</taxon>
    </lineage>
</organism>
<dbReference type="PROSITE" id="PS51918">
    <property type="entry name" value="RADICAL_SAM"/>
    <property type="match status" value="1"/>
</dbReference>
<protein>
    <recommendedName>
        <fullName evidence="2">Heme chaperone HemW</fullName>
    </recommendedName>
</protein>
<comment type="function">
    <text evidence="2">Probably acts as a heme chaperone, transferring heme to an unknown acceptor. Binds one molecule of heme per monomer, possibly covalently. Binds 1 [4Fe-4S] cluster. The cluster is coordinated with 3 cysteines and an exchangeable S-adenosyl-L-methionine.</text>
</comment>
<evidence type="ECO:0000256" key="2">
    <source>
        <dbReference type="RuleBase" id="RU364116"/>
    </source>
</evidence>
<evidence type="ECO:0000313" key="4">
    <source>
        <dbReference type="EMBL" id="BAP57097.1"/>
    </source>
</evidence>
<dbReference type="GO" id="GO:0051539">
    <property type="term" value="F:4 iron, 4 sulfur cluster binding"/>
    <property type="evidence" value="ECO:0007669"/>
    <property type="project" value="UniProtKB-UniRule"/>
</dbReference>
<dbReference type="GO" id="GO:0005737">
    <property type="term" value="C:cytoplasm"/>
    <property type="evidence" value="ECO:0007669"/>
    <property type="project" value="UniProtKB-SubCell"/>
</dbReference>
<keyword evidence="2" id="KW-0949">S-adenosyl-L-methionine</keyword>
<accession>A0A090AMC0</accession>
<dbReference type="InterPro" id="IPR058240">
    <property type="entry name" value="rSAM_sf"/>
</dbReference>
<dbReference type="GO" id="GO:0004109">
    <property type="term" value="F:coproporphyrinogen oxidase activity"/>
    <property type="evidence" value="ECO:0007669"/>
    <property type="project" value="InterPro"/>
</dbReference>
<evidence type="ECO:0000259" key="3">
    <source>
        <dbReference type="PROSITE" id="PS51918"/>
    </source>
</evidence>
<keyword evidence="2" id="KW-0963">Cytoplasm</keyword>
<dbReference type="InterPro" id="IPR034505">
    <property type="entry name" value="Coproporphyrinogen-III_oxidase"/>
</dbReference>
<dbReference type="InterPro" id="IPR010723">
    <property type="entry name" value="HemN_C"/>
</dbReference>
<dbReference type="Pfam" id="PF04055">
    <property type="entry name" value="Radical_SAM"/>
    <property type="match status" value="1"/>
</dbReference>
<evidence type="ECO:0000256" key="1">
    <source>
        <dbReference type="ARBA" id="ARBA00006100"/>
    </source>
</evidence>
<dbReference type="GO" id="GO:0046872">
    <property type="term" value="F:metal ion binding"/>
    <property type="evidence" value="ECO:0007669"/>
    <property type="project" value="UniProtKB-UniRule"/>
</dbReference>
<feature type="domain" description="Radical SAM core" evidence="3">
    <location>
        <begin position="54"/>
        <end position="294"/>
    </location>
</feature>
<evidence type="ECO:0000313" key="5">
    <source>
        <dbReference type="Proteomes" id="UP000031623"/>
    </source>
</evidence>
<dbReference type="SFLD" id="SFLDG01082">
    <property type="entry name" value="B12-binding_domain_containing"/>
    <property type="match status" value="1"/>
</dbReference>
<dbReference type="OrthoDB" id="9808022at2"/>
<name>A0A090AMC0_9GAMM</name>
<keyword evidence="2" id="KW-0479">Metal-binding</keyword>
<comment type="subcellular location">
    <subcellularLocation>
        <location evidence="2">Cytoplasm</location>
    </subcellularLocation>
</comment>
<proteinExistence type="inferred from homology"/>
<comment type="similarity">
    <text evidence="1">Belongs to the anaerobic coproporphyrinogen-III oxidase family. HemW subfamily.</text>
</comment>
<dbReference type="CDD" id="cd01335">
    <property type="entry name" value="Radical_SAM"/>
    <property type="match status" value="1"/>
</dbReference>
<dbReference type="SUPFAM" id="SSF102114">
    <property type="entry name" value="Radical SAM enzymes"/>
    <property type="match status" value="1"/>
</dbReference>
<dbReference type="KEGG" id="tig:THII_2800"/>
<dbReference type="InterPro" id="IPR007197">
    <property type="entry name" value="rSAM"/>
</dbReference>
<dbReference type="SFLD" id="SFLDF00562">
    <property type="entry name" value="HemN-like__clustered_with_heat"/>
    <property type="match status" value="1"/>
</dbReference>
<dbReference type="GO" id="GO:0006779">
    <property type="term" value="P:porphyrin-containing compound biosynthetic process"/>
    <property type="evidence" value="ECO:0007669"/>
    <property type="project" value="InterPro"/>
</dbReference>
<dbReference type="InterPro" id="IPR023404">
    <property type="entry name" value="rSAM_horseshoe"/>
</dbReference>
<keyword evidence="2" id="KW-0408">Iron</keyword>
<sequence length="446" mass="51214">MQVESQNPELAHHYPHDLSASRRRFIANLEPSRRGFVTNYPNFQHWKKTGPSQVQLVSPLNIYVHIPFCAQQCSYCYYRTVTGSRKSEMDRYVDALCKEIEMSSERFGLRERPISSIYFGGGTPTLLDERGLNQITETLHKYFKLDSNNLPEFTVEGEPVTVIKKKADVLKNIGANRISMGVQSLCDHVLKLSNRQDTEKKVTRAIGFAQETGAVVNIDLMSGLAGETMDTWKYSVKRALELGVESITVYKTELYANTQYFKDLRNEKISLPTDEQEIEFMRYAMEQFEEASYRPWCFFTFTKQGKYQHVHATRIWEGEDYFPFGVSAFGRLGSQLFQNTNEVDHYVEQVETGETPIFRGHRMTALDEMVRDVLLGIKLNYLSYEYFRDKYGFNLDTLCGGSIEELAQKGYVKRTDGKLVLTQEGMVQGDYSGKFLAKALLARHAA</sequence>
<dbReference type="Gene3D" id="3.80.30.20">
    <property type="entry name" value="tm_1862 like domain"/>
    <property type="match status" value="1"/>
</dbReference>
<keyword evidence="2" id="KW-0411">Iron-sulfur</keyword>
<dbReference type="HOGENOM" id="CLU_027579_3_1_6"/>
<dbReference type="InterPro" id="IPR004559">
    <property type="entry name" value="HemW-like"/>
</dbReference>
<keyword evidence="2" id="KW-0004">4Fe-4S</keyword>